<keyword evidence="2" id="KW-1185">Reference proteome</keyword>
<gene>
    <name evidence="1" type="ORF">EV681_4428</name>
</gene>
<reference evidence="1 2" key="1">
    <citation type="submission" date="2019-02" db="EMBL/GenBank/DDBJ databases">
        <title>Genomic Encyclopedia of Type Strains, Phase IV (KMG-IV): sequencing the most valuable type-strain genomes for metagenomic binning, comparative biology and taxonomic classification.</title>
        <authorList>
            <person name="Goeker M."/>
        </authorList>
    </citation>
    <scope>NUCLEOTIDE SEQUENCE [LARGE SCALE GENOMIC DNA]</scope>
    <source>
        <strain evidence="1 2">DSM 23814</strain>
    </source>
</reference>
<dbReference type="Proteomes" id="UP000293398">
    <property type="component" value="Unassembled WGS sequence"/>
</dbReference>
<sequence>MSFSRSRAGLWQTLEMCEYARDLSTVSAVATHQKRKRWYSILSVPGDGDADYTKKKYLQALRKDL</sequence>
<comment type="caution">
    <text evidence="1">The sequence shown here is derived from an EMBL/GenBank/DDBJ whole genome shotgun (WGS) entry which is preliminary data.</text>
</comment>
<proteinExistence type="predicted"/>
<protein>
    <submittedName>
        <fullName evidence="1">Uncharacterized protein</fullName>
    </submittedName>
</protein>
<accession>A0A4Q7VAB2</accession>
<evidence type="ECO:0000313" key="1">
    <source>
        <dbReference type="EMBL" id="RZT91672.1"/>
    </source>
</evidence>
<name>A0A4Q7VAB2_9BURK</name>
<dbReference type="EMBL" id="SHKO01000005">
    <property type="protein sequence ID" value="RZT91672.1"/>
    <property type="molecule type" value="Genomic_DNA"/>
</dbReference>
<dbReference type="AlphaFoldDB" id="A0A4Q7VAB2"/>
<organism evidence="1 2">
    <name type="scientific">Advenella incenata</name>
    <dbReference type="NCBI Taxonomy" id="267800"/>
    <lineage>
        <taxon>Bacteria</taxon>
        <taxon>Pseudomonadati</taxon>
        <taxon>Pseudomonadota</taxon>
        <taxon>Betaproteobacteria</taxon>
        <taxon>Burkholderiales</taxon>
        <taxon>Alcaligenaceae</taxon>
    </lineage>
</organism>
<evidence type="ECO:0000313" key="2">
    <source>
        <dbReference type="Proteomes" id="UP000293398"/>
    </source>
</evidence>